<reference evidence="3" key="1">
    <citation type="submission" date="2018-11" db="EMBL/GenBank/DDBJ databases">
        <title>Shewanella sp. M2.</title>
        <authorList>
            <person name="Hwang Y.J."/>
            <person name="Hwang C.Y."/>
        </authorList>
    </citation>
    <scope>NUCLEOTIDE SEQUENCE [LARGE SCALE GENOMIC DNA]</scope>
    <source>
        <strain evidence="3">LMG 19866</strain>
    </source>
</reference>
<feature type="chain" id="PRO_5017921962" evidence="1">
    <location>
        <begin position="20"/>
        <end position="221"/>
    </location>
</feature>
<keyword evidence="3" id="KW-1185">Reference proteome</keyword>
<keyword evidence="1" id="KW-0732">Signal</keyword>
<dbReference type="RefSeq" id="WP_124730498.1">
    <property type="nucleotide sequence ID" value="NZ_CBCSKC010000079.1"/>
</dbReference>
<dbReference type="OrthoDB" id="9775969at2"/>
<accession>A0A3G8LUP3</accession>
<organism evidence="2 3">
    <name type="scientific">Shewanella livingstonensis</name>
    <dbReference type="NCBI Taxonomy" id="150120"/>
    <lineage>
        <taxon>Bacteria</taxon>
        <taxon>Pseudomonadati</taxon>
        <taxon>Pseudomonadota</taxon>
        <taxon>Gammaproteobacteria</taxon>
        <taxon>Alteromonadales</taxon>
        <taxon>Shewanellaceae</taxon>
        <taxon>Shewanella</taxon>
    </lineage>
</organism>
<dbReference type="InterPro" id="IPR021409">
    <property type="entry name" value="DUF3047"/>
</dbReference>
<dbReference type="EMBL" id="CP034015">
    <property type="protein sequence ID" value="AZG72935.1"/>
    <property type="molecule type" value="Genomic_DNA"/>
</dbReference>
<feature type="signal peptide" evidence="1">
    <location>
        <begin position="1"/>
        <end position="19"/>
    </location>
</feature>
<name>A0A3G8LUP3_9GAMM</name>
<dbReference type="KEGG" id="slj:EGC82_09265"/>
<gene>
    <name evidence="2" type="ORF">EGC82_09265</name>
</gene>
<sequence>MVRWIILLFSVNVFLNVNAATNLTSMSHQGIDKWQSKQFSGESIYTTGDYKGRLALKALSHKTASGLMLEQQIDLSATPYINWSWLVEKPLLQLNERSKTGDDFAARIYVVIDGGFMVWNTKSLNYVWSSNQDKGLVWNNAFAGSSVKMMSVRGKESQTGLWYEEKRNVYQDLIDTFGDQGSDKANRKAYQYIDIIAIMTDTDNSGKQAESYYGDIIFSEK</sequence>
<proteinExistence type="predicted"/>
<evidence type="ECO:0000313" key="3">
    <source>
        <dbReference type="Proteomes" id="UP000278035"/>
    </source>
</evidence>
<dbReference type="Pfam" id="PF11249">
    <property type="entry name" value="DUF3047"/>
    <property type="match status" value="1"/>
</dbReference>
<evidence type="ECO:0000256" key="1">
    <source>
        <dbReference type="SAM" id="SignalP"/>
    </source>
</evidence>
<dbReference type="Proteomes" id="UP000278035">
    <property type="component" value="Chromosome"/>
</dbReference>
<protein>
    <submittedName>
        <fullName evidence="2">DUF3047 domain-containing protein</fullName>
    </submittedName>
</protein>
<dbReference type="AlphaFoldDB" id="A0A3G8LUP3"/>
<evidence type="ECO:0000313" key="2">
    <source>
        <dbReference type="EMBL" id="AZG72935.1"/>
    </source>
</evidence>